<evidence type="ECO:0000313" key="5">
    <source>
        <dbReference type="Proteomes" id="UP000466794"/>
    </source>
</evidence>
<evidence type="ECO:0000259" key="3">
    <source>
        <dbReference type="PROSITE" id="PS50937"/>
    </source>
</evidence>
<reference evidence="4 5" key="1">
    <citation type="submission" date="2019-12" db="EMBL/GenBank/DDBJ databases">
        <title>Nocardia sp. nov. ET3-3 isolated from soil.</title>
        <authorList>
            <person name="Kanchanasin P."/>
            <person name="Tanasupawat S."/>
            <person name="Yuki M."/>
            <person name="Kudo T."/>
        </authorList>
    </citation>
    <scope>NUCLEOTIDE SEQUENCE [LARGE SCALE GENOMIC DNA]</scope>
    <source>
        <strain evidence="4 5">ET3-3</strain>
    </source>
</reference>
<dbReference type="EMBL" id="WRPP01000005">
    <property type="protein sequence ID" value="MVU80571.1"/>
    <property type="molecule type" value="Genomic_DNA"/>
</dbReference>
<dbReference type="InterPro" id="IPR047057">
    <property type="entry name" value="MerR_fam"/>
</dbReference>
<dbReference type="AlphaFoldDB" id="A0A7K1V211"/>
<proteinExistence type="predicted"/>
<feature type="region of interest" description="Disordered" evidence="2">
    <location>
        <begin position="1"/>
        <end position="25"/>
    </location>
</feature>
<dbReference type="PROSITE" id="PS50937">
    <property type="entry name" value="HTH_MERR_2"/>
    <property type="match status" value="1"/>
</dbReference>
<dbReference type="PANTHER" id="PTHR30204">
    <property type="entry name" value="REDOX-CYCLING DRUG-SENSING TRANSCRIPTIONAL ACTIVATOR SOXR"/>
    <property type="match status" value="1"/>
</dbReference>
<accession>A0A7K1V211</accession>
<dbReference type="SUPFAM" id="SSF46955">
    <property type="entry name" value="Putative DNA-binding domain"/>
    <property type="match status" value="1"/>
</dbReference>
<dbReference type="GO" id="GO:0003700">
    <property type="term" value="F:DNA-binding transcription factor activity"/>
    <property type="evidence" value="ECO:0007669"/>
    <property type="project" value="InterPro"/>
</dbReference>
<dbReference type="Proteomes" id="UP000466794">
    <property type="component" value="Unassembled WGS sequence"/>
</dbReference>
<comment type="caution">
    <text evidence="4">The sequence shown here is derived from an EMBL/GenBank/DDBJ whole genome shotgun (WGS) entry which is preliminary data.</text>
</comment>
<evidence type="ECO:0000256" key="2">
    <source>
        <dbReference type="SAM" id="MobiDB-lite"/>
    </source>
</evidence>
<dbReference type="SMART" id="SM00422">
    <property type="entry name" value="HTH_MERR"/>
    <property type="match status" value="1"/>
</dbReference>
<feature type="region of interest" description="Disordered" evidence="2">
    <location>
        <begin position="277"/>
        <end position="302"/>
    </location>
</feature>
<dbReference type="GO" id="GO:0003677">
    <property type="term" value="F:DNA binding"/>
    <property type="evidence" value="ECO:0007669"/>
    <property type="project" value="UniProtKB-KW"/>
</dbReference>
<dbReference type="Gene3D" id="1.10.1660.10">
    <property type="match status" value="1"/>
</dbReference>
<evidence type="ECO:0000313" key="4">
    <source>
        <dbReference type="EMBL" id="MVU80571.1"/>
    </source>
</evidence>
<dbReference type="InterPro" id="IPR000551">
    <property type="entry name" value="MerR-type_HTH_dom"/>
</dbReference>
<feature type="domain" description="HTH merR-type" evidence="3">
    <location>
        <begin position="38"/>
        <end position="107"/>
    </location>
</feature>
<dbReference type="PANTHER" id="PTHR30204:SF93">
    <property type="entry name" value="HTH MERR-TYPE DOMAIN-CONTAINING PROTEIN"/>
    <property type="match status" value="1"/>
</dbReference>
<name>A0A7K1V211_9NOCA</name>
<dbReference type="CDD" id="cd00592">
    <property type="entry name" value="HTH_MerR-like"/>
    <property type="match status" value="1"/>
</dbReference>
<keyword evidence="1" id="KW-0238">DNA-binding</keyword>
<protein>
    <submittedName>
        <fullName evidence="4">MerR family transcriptional regulator</fullName>
    </submittedName>
</protein>
<organism evidence="4 5">
    <name type="scientific">Nocardia terrae</name>
    <dbReference type="NCBI Taxonomy" id="2675851"/>
    <lineage>
        <taxon>Bacteria</taxon>
        <taxon>Bacillati</taxon>
        <taxon>Actinomycetota</taxon>
        <taxon>Actinomycetes</taxon>
        <taxon>Mycobacteriales</taxon>
        <taxon>Nocardiaceae</taxon>
        <taxon>Nocardia</taxon>
    </lineage>
</organism>
<feature type="region of interest" description="Disordered" evidence="2">
    <location>
        <begin position="336"/>
        <end position="362"/>
    </location>
</feature>
<keyword evidence="5" id="KW-1185">Reference proteome</keyword>
<evidence type="ECO:0000256" key="1">
    <source>
        <dbReference type="ARBA" id="ARBA00023125"/>
    </source>
</evidence>
<dbReference type="Pfam" id="PF13411">
    <property type="entry name" value="MerR_1"/>
    <property type="match status" value="1"/>
</dbReference>
<feature type="compositionally biased region" description="Polar residues" evidence="2">
    <location>
        <begin position="348"/>
        <end position="362"/>
    </location>
</feature>
<dbReference type="InterPro" id="IPR009061">
    <property type="entry name" value="DNA-bd_dom_put_sf"/>
</dbReference>
<gene>
    <name evidence="4" type="ORF">GPX89_25390</name>
</gene>
<sequence>MPRLHSPRCNERRSPYAKSSSGVEVQQLVTDDTQPDALLSIGELARASGLPVRTIRFYCDEGILESHRSPGGHRLFDADSATERLVLVKRLRALGLGLGTITEVLHGTLSIPEAITAESARLDLEFRSLAWRRASLRAIESAAPSHRSARLALLAAAQEPGAAHDCLIRYWRRILAPLPTSDVERWVCGNVPEPPTNPSAADVLAYAELAALAADPTLKTTVRNQYWRHAPESIRDRHRLFNEVGDVISDLIPLVSTAAPPTPGNELDRFVQAHATARGENDSPRFRKQLHTASPTPDPRTHRFWTLTHRLLGTDITVGPPHDWLCAALTISVNHPTTHPPNPAPTTRSGSRQCGNPDNSPR</sequence>